<name>A0A0K9PF96_ZOSMR</name>
<dbReference type="GO" id="GO:0009658">
    <property type="term" value="P:chloroplast organization"/>
    <property type="evidence" value="ECO:0000318"/>
    <property type="project" value="GO_Central"/>
</dbReference>
<keyword evidence="3" id="KW-0809">Transit peptide</keyword>
<keyword evidence="5" id="KW-1185">Reference proteome</keyword>
<dbReference type="InterPro" id="IPR003690">
    <property type="entry name" value="MTERF"/>
</dbReference>
<dbReference type="STRING" id="29655.A0A0K9PF96"/>
<organism evidence="4 5">
    <name type="scientific">Zostera marina</name>
    <name type="common">Eelgrass</name>
    <dbReference type="NCBI Taxonomy" id="29655"/>
    <lineage>
        <taxon>Eukaryota</taxon>
        <taxon>Viridiplantae</taxon>
        <taxon>Streptophyta</taxon>
        <taxon>Embryophyta</taxon>
        <taxon>Tracheophyta</taxon>
        <taxon>Spermatophyta</taxon>
        <taxon>Magnoliopsida</taxon>
        <taxon>Liliopsida</taxon>
        <taxon>Zosteraceae</taxon>
        <taxon>Zostera</taxon>
    </lineage>
</organism>
<proteinExistence type="inferred from homology"/>
<keyword evidence="2" id="KW-0805">Transcription regulation</keyword>
<dbReference type="OrthoDB" id="637682at2759"/>
<reference evidence="5" key="1">
    <citation type="journal article" date="2016" name="Nature">
        <title>The genome of the seagrass Zostera marina reveals angiosperm adaptation to the sea.</title>
        <authorList>
            <person name="Olsen J.L."/>
            <person name="Rouze P."/>
            <person name="Verhelst B."/>
            <person name="Lin Y.-C."/>
            <person name="Bayer T."/>
            <person name="Collen J."/>
            <person name="Dattolo E."/>
            <person name="De Paoli E."/>
            <person name="Dittami S."/>
            <person name="Maumus F."/>
            <person name="Michel G."/>
            <person name="Kersting A."/>
            <person name="Lauritano C."/>
            <person name="Lohaus R."/>
            <person name="Toepel M."/>
            <person name="Tonon T."/>
            <person name="Vanneste K."/>
            <person name="Amirebrahimi M."/>
            <person name="Brakel J."/>
            <person name="Bostroem C."/>
            <person name="Chovatia M."/>
            <person name="Grimwood J."/>
            <person name="Jenkins J.W."/>
            <person name="Jueterbock A."/>
            <person name="Mraz A."/>
            <person name="Stam W.T."/>
            <person name="Tice H."/>
            <person name="Bornberg-Bauer E."/>
            <person name="Green P.J."/>
            <person name="Pearson G.A."/>
            <person name="Procaccini G."/>
            <person name="Duarte C.M."/>
            <person name="Schmutz J."/>
            <person name="Reusch T.B.H."/>
            <person name="Van de Peer Y."/>
        </authorList>
    </citation>
    <scope>NUCLEOTIDE SEQUENCE [LARGE SCALE GENOMIC DNA]</scope>
    <source>
        <strain evidence="5">cv. Finnish</strain>
    </source>
</reference>
<accession>A0A0K9PF96</accession>
<evidence type="ECO:0000256" key="2">
    <source>
        <dbReference type="ARBA" id="ARBA00022472"/>
    </source>
</evidence>
<evidence type="ECO:0000256" key="1">
    <source>
        <dbReference type="ARBA" id="ARBA00007692"/>
    </source>
</evidence>
<dbReference type="SMART" id="SM00733">
    <property type="entry name" value="Mterf"/>
    <property type="match status" value="6"/>
</dbReference>
<dbReference type="GO" id="GO:0003676">
    <property type="term" value="F:nucleic acid binding"/>
    <property type="evidence" value="ECO:0007669"/>
    <property type="project" value="InterPro"/>
</dbReference>
<comment type="similarity">
    <text evidence="1">Belongs to the mTERF family.</text>
</comment>
<keyword evidence="2" id="KW-0806">Transcription termination</keyword>
<dbReference type="AlphaFoldDB" id="A0A0K9PF96"/>
<dbReference type="PANTHER" id="PTHR13068">
    <property type="entry name" value="CGI-12 PROTEIN-RELATED"/>
    <property type="match status" value="1"/>
</dbReference>
<evidence type="ECO:0000313" key="4">
    <source>
        <dbReference type="EMBL" id="KMZ67748.1"/>
    </source>
</evidence>
<dbReference type="Gene3D" id="1.25.70.10">
    <property type="entry name" value="Transcription termination factor 3, mitochondrial"/>
    <property type="match status" value="1"/>
</dbReference>
<gene>
    <name evidence="4" type="ORF">ZOSMA_25G01390</name>
</gene>
<dbReference type="GO" id="GO:0006353">
    <property type="term" value="P:DNA-templated transcription termination"/>
    <property type="evidence" value="ECO:0007669"/>
    <property type="project" value="UniProtKB-KW"/>
</dbReference>
<dbReference type="GO" id="GO:0009507">
    <property type="term" value="C:chloroplast"/>
    <property type="evidence" value="ECO:0000318"/>
    <property type="project" value="GO_Central"/>
</dbReference>
<evidence type="ECO:0000313" key="5">
    <source>
        <dbReference type="Proteomes" id="UP000036987"/>
    </source>
</evidence>
<dbReference type="Pfam" id="PF02536">
    <property type="entry name" value="mTERF"/>
    <property type="match status" value="1"/>
</dbReference>
<keyword evidence="2" id="KW-0804">Transcription</keyword>
<evidence type="ECO:0000256" key="3">
    <source>
        <dbReference type="ARBA" id="ARBA00022946"/>
    </source>
</evidence>
<sequence>MSIQSLCFSAANPQHVPRNPQSGCSNLSPKLISMVPPPSTFSVAGSCLPDLSAQVKEKILCLEIMGINSSKALTINPSLEVTTLDSINTVVSYLQSKGLHYKDLGRILGMCPTILTSDVRRDLAPVFRFLREELGVRESNYRRIIKKCPRLLISSVPDQLKPTLTYLRRIGFDNDETLACQDPILLVSSVENTLMPKLDHLQSEIGLSRDESLEMVLRCPALFTFSIENNLKPKLGFFVDVMNGDLKEIREFPQYFGFSLEKRIKPRYSILVENHVTSIVPLSFMLKTTDLEFRQLIIDKTARRRRS</sequence>
<protein>
    <submittedName>
        <fullName evidence="4">Mitochondrial transcription termination factor family</fullName>
    </submittedName>
</protein>
<dbReference type="InterPro" id="IPR038538">
    <property type="entry name" value="MTERF_sf"/>
</dbReference>
<dbReference type="PANTHER" id="PTHR13068:SF78">
    <property type="entry name" value="MITOCHONDRIAL TRANSCRIPTION TERMINATION FACTOR FAMILY PROTEIN"/>
    <property type="match status" value="1"/>
</dbReference>
<comment type="caution">
    <text evidence="4">The sequence shown here is derived from an EMBL/GenBank/DDBJ whole genome shotgun (WGS) entry which is preliminary data.</text>
</comment>
<dbReference type="Proteomes" id="UP000036987">
    <property type="component" value="Unassembled WGS sequence"/>
</dbReference>
<dbReference type="OMA" id="IFGMCPK"/>
<dbReference type="EMBL" id="LFYR01000889">
    <property type="protein sequence ID" value="KMZ67748.1"/>
    <property type="molecule type" value="Genomic_DNA"/>
</dbReference>